<evidence type="ECO:0000256" key="3">
    <source>
        <dbReference type="ARBA" id="ARBA00022553"/>
    </source>
</evidence>
<keyword evidence="10" id="KW-0472">Membrane</keyword>
<dbReference type="InterPro" id="IPR003594">
    <property type="entry name" value="HATPase_dom"/>
</dbReference>
<evidence type="ECO:0000256" key="11">
    <source>
        <dbReference type="SAM" id="SignalP"/>
    </source>
</evidence>
<gene>
    <name evidence="13" type="ORF">ACE41H_12120</name>
</gene>
<feature type="transmembrane region" description="Helical" evidence="10">
    <location>
        <begin position="371"/>
        <end position="389"/>
    </location>
</feature>
<dbReference type="PROSITE" id="PS50109">
    <property type="entry name" value="HIS_KIN"/>
    <property type="match status" value="1"/>
</dbReference>
<keyword evidence="10" id="KW-1133">Transmembrane helix</keyword>
<evidence type="ECO:0000256" key="9">
    <source>
        <dbReference type="SAM" id="Coils"/>
    </source>
</evidence>
<evidence type="ECO:0000256" key="7">
    <source>
        <dbReference type="ARBA" id="ARBA00022840"/>
    </source>
</evidence>
<evidence type="ECO:0000313" key="14">
    <source>
        <dbReference type="Proteomes" id="UP001580346"/>
    </source>
</evidence>
<feature type="coiled-coil region" evidence="9">
    <location>
        <begin position="388"/>
        <end position="415"/>
    </location>
</feature>
<name>A0ABV5ATM1_9BACL</name>
<dbReference type="CDD" id="cd00082">
    <property type="entry name" value="HisKA"/>
    <property type="match status" value="1"/>
</dbReference>
<keyword evidence="11" id="KW-0732">Signal</keyword>
<dbReference type="InterPro" id="IPR005467">
    <property type="entry name" value="His_kinase_dom"/>
</dbReference>
<dbReference type="SMART" id="SM00388">
    <property type="entry name" value="HisKA"/>
    <property type="match status" value="1"/>
</dbReference>
<evidence type="ECO:0000256" key="2">
    <source>
        <dbReference type="ARBA" id="ARBA00012438"/>
    </source>
</evidence>
<feature type="transmembrane region" description="Helical" evidence="10">
    <location>
        <begin position="300"/>
        <end position="324"/>
    </location>
</feature>
<evidence type="ECO:0000256" key="1">
    <source>
        <dbReference type="ARBA" id="ARBA00000085"/>
    </source>
</evidence>
<dbReference type="InterPro" id="IPR004358">
    <property type="entry name" value="Sig_transdc_His_kin-like_C"/>
</dbReference>
<keyword evidence="3" id="KW-0597">Phosphoprotein</keyword>
<sequence length="636" mass="72135">MKYMPKIAAVFWILLLLAAAAASPASASRVVSNVQTITKWDMLWDTARQEGSLPAPPSDQEEWETIGSNEVAGNKPSGSSSAWIRMVLPELTAETPAILLENIYGKHVIIYKDGIIVYESFRSYNYEQNKILLPLEREDSGKRLYIWADSRLDRLGISGEVMTGEQRELLGIMIRKDVFDVILGSAFILIALTLAICSIFLFQPNRSVWLSLCTVIMAIGVLVVTYPPFLFTFYREYGEMYLILFDMALFLLPPSLALFFEQILGDIVYIRRFRKWLTFYSIACFLIMIVNWLTMDRYYWLYYGVSVTLLGLQLMALLICLMVASLKRAWKGDREAIILSVGFACFAVTSVSELFWFYIRQGHYNLFLWKWGVIGFVISVITILGRRLAEKHRQVVQYSQELEMFNNELQRSEKMEIISDLAASVAHEVRNPLQVTRGFLQLLSSKEEEGKNKDYLKIALEELDRASNIITDFLTFAKPEFEQTKILHIDDEFRHIEGIISPMANLQGGKISMEIPEGLAIKGNSSKFKQAFINVIKNSIEALRDEGQIHIRAYSSGDEVYIHIRDNGEGMDAQTLIRLGEPYFSNKTKGTGLGMMVTFRIIEAMDGRITFTSAKGIGTEATVRFPAASSDSAPES</sequence>
<keyword evidence="14" id="KW-1185">Reference proteome</keyword>
<evidence type="ECO:0000256" key="4">
    <source>
        <dbReference type="ARBA" id="ARBA00022679"/>
    </source>
</evidence>
<dbReference type="Pfam" id="PF02518">
    <property type="entry name" value="HATPase_c"/>
    <property type="match status" value="1"/>
</dbReference>
<feature type="transmembrane region" description="Helical" evidence="10">
    <location>
        <begin position="241"/>
        <end position="264"/>
    </location>
</feature>
<keyword evidence="4" id="KW-0808">Transferase</keyword>
<evidence type="ECO:0000256" key="10">
    <source>
        <dbReference type="SAM" id="Phobius"/>
    </source>
</evidence>
<keyword evidence="7 13" id="KW-0067">ATP-binding</keyword>
<evidence type="ECO:0000256" key="6">
    <source>
        <dbReference type="ARBA" id="ARBA00022777"/>
    </source>
</evidence>
<feature type="transmembrane region" description="Helical" evidence="10">
    <location>
        <begin position="336"/>
        <end position="359"/>
    </location>
</feature>
<dbReference type="InterPro" id="IPR003661">
    <property type="entry name" value="HisK_dim/P_dom"/>
</dbReference>
<dbReference type="PANTHER" id="PTHR43065">
    <property type="entry name" value="SENSOR HISTIDINE KINASE"/>
    <property type="match status" value="1"/>
</dbReference>
<keyword evidence="8" id="KW-0902">Two-component regulatory system</keyword>
<dbReference type="Gene3D" id="3.30.565.10">
    <property type="entry name" value="Histidine kinase-like ATPase, C-terminal domain"/>
    <property type="match status" value="1"/>
</dbReference>
<keyword evidence="10" id="KW-0812">Transmembrane</keyword>
<evidence type="ECO:0000259" key="12">
    <source>
        <dbReference type="PROSITE" id="PS50109"/>
    </source>
</evidence>
<dbReference type="SUPFAM" id="SSF55874">
    <property type="entry name" value="ATPase domain of HSP90 chaperone/DNA topoisomerase II/histidine kinase"/>
    <property type="match status" value="1"/>
</dbReference>
<dbReference type="Pfam" id="PF00512">
    <property type="entry name" value="HisKA"/>
    <property type="match status" value="1"/>
</dbReference>
<dbReference type="SUPFAM" id="SSF47384">
    <property type="entry name" value="Homodimeric domain of signal transducing histidine kinase"/>
    <property type="match status" value="1"/>
</dbReference>
<feature type="transmembrane region" description="Helical" evidence="10">
    <location>
        <begin position="181"/>
        <end position="202"/>
    </location>
</feature>
<dbReference type="EC" id="2.7.13.3" evidence="2"/>
<organism evidence="13 14">
    <name type="scientific">Paenibacillus enshidis</name>
    <dbReference type="NCBI Taxonomy" id="1458439"/>
    <lineage>
        <taxon>Bacteria</taxon>
        <taxon>Bacillati</taxon>
        <taxon>Bacillota</taxon>
        <taxon>Bacilli</taxon>
        <taxon>Bacillales</taxon>
        <taxon>Paenibacillaceae</taxon>
        <taxon>Paenibacillus</taxon>
    </lineage>
</organism>
<keyword evidence="5" id="KW-0547">Nucleotide-binding</keyword>
<evidence type="ECO:0000256" key="8">
    <source>
        <dbReference type="ARBA" id="ARBA00023012"/>
    </source>
</evidence>
<dbReference type="Proteomes" id="UP001580346">
    <property type="component" value="Unassembled WGS sequence"/>
</dbReference>
<protein>
    <recommendedName>
        <fullName evidence="2">histidine kinase</fullName>
        <ecNumber evidence="2">2.7.13.3</ecNumber>
    </recommendedName>
</protein>
<dbReference type="RefSeq" id="WP_375355532.1">
    <property type="nucleotide sequence ID" value="NZ_JBHHMI010000009.1"/>
</dbReference>
<keyword evidence="9" id="KW-0175">Coiled coil</keyword>
<feature type="transmembrane region" description="Helical" evidence="10">
    <location>
        <begin position="276"/>
        <end position="294"/>
    </location>
</feature>
<dbReference type="EMBL" id="JBHHMI010000009">
    <property type="protein sequence ID" value="MFB5267523.1"/>
    <property type="molecule type" value="Genomic_DNA"/>
</dbReference>
<comment type="caution">
    <text evidence="13">The sequence shown here is derived from an EMBL/GenBank/DDBJ whole genome shotgun (WGS) entry which is preliminary data.</text>
</comment>
<proteinExistence type="predicted"/>
<comment type="catalytic activity">
    <reaction evidence="1">
        <text>ATP + protein L-histidine = ADP + protein N-phospho-L-histidine.</text>
        <dbReference type="EC" id="2.7.13.3"/>
    </reaction>
</comment>
<dbReference type="PRINTS" id="PR00344">
    <property type="entry name" value="BCTRLSENSOR"/>
</dbReference>
<feature type="domain" description="Histidine kinase" evidence="12">
    <location>
        <begin position="424"/>
        <end position="629"/>
    </location>
</feature>
<dbReference type="Gene3D" id="1.10.287.130">
    <property type="match status" value="1"/>
</dbReference>
<evidence type="ECO:0000313" key="13">
    <source>
        <dbReference type="EMBL" id="MFB5267523.1"/>
    </source>
</evidence>
<accession>A0ABV5ATM1</accession>
<feature type="signal peptide" evidence="11">
    <location>
        <begin position="1"/>
        <end position="27"/>
    </location>
</feature>
<dbReference type="SMART" id="SM00387">
    <property type="entry name" value="HATPase_c"/>
    <property type="match status" value="1"/>
</dbReference>
<dbReference type="InterPro" id="IPR036890">
    <property type="entry name" value="HATPase_C_sf"/>
</dbReference>
<dbReference type="GO" id="GO:0005524">
    <property type="term" value="F:ATP binding"/>
    <property type="evidence" value="ECO:0007669"/>
    <property type="project" value="UniProtKB-KW"/>
</dbReference>
<reference evidence="13 14" key="1">
    <citation type="submission" date="2024-09" db="EMBL/GenBank/DDBJ databases">
        <title>Paenibacillus zeirhizospherea sp. nov., isolated from surface of the maize (Zea mays) roots in a horticulture field, Hungary.</title>
        <authorList>
            <person name="Marton D."/>
            <person name="Farkas M."/>
            <person name="Bedics A."/>
            <person name="Toth E."/>
            <person name="Tancsics A."/>
            <person name="Boka K."/>
            <person name="Maroti G."/>
            <person name="Kriszt B."/>
            <person name="Cserhati M."/>
        </authorList>
    </citation>
    <scope>NUCLEOTIDE SEQUENCE [LARGE SCALE GENOMIC DNA]</scope>
    <source>
        <strain evidence="13 14">KCTC 33519</strain>
    </source>
</reference>
<feature type="transmembrane region" description="Helical" evidence="10">
    <location>
        <begin position="209"/>
        <end position="229"/>
    </location>
</feature>
<dbReference type="InterPro" id="IPR036097">
    <property type="entry name" value="HisK_dim/P_sf"/>
</dbReference>
<evidence type="ECO:0000256" key="5">
    <source>
        <dbReference type="ARBA" id="ARBA00022741"/>
    </source>
</evidence>
<dbReference type="PANTHER" id="PTHR43065:SF46">
    <property type="entry name" value="C4-DICARBOXYLATE TRANSPORT SENSOR PROTEIN DCTB"/>
    <property type="match status" value="1"/>
</dbReference>
<feature type="chain" id="PRO_5046869555" description="histidine kinase" evidence="11">
    <location>
        <begin position="28"/>
        <end position="636"/>
    </location>
</feature>
<keyword evidence="6" id="KW-0418">Kinase</keyword>